<evidence type="ECO:0000313" key="2">
    <source>
        <dbReference type="EMBL" id="EPS41547.1"/>
    </source>
</evidence>
<name>S8C1R1_DACHA</name>
<keyword evidence="1" id="KW-0732">Signal</keyword>
<organism evidence="2 3">
    <name type="scientific">Dactylellina haptotyla (strain CBS 200.50)</name>
    <name type="common">Nematode-trapping fungus</name>
    <name type="synonym">Monacrosporium haptotylum</name>
    <dbReference type="NCBI Taxonomy" id="1284197"/>
    <lineage>
        <taxon>Eukaryota</taxon>
        <taxon>Fungi</taxon>
        <taxon>Dikarya</taxon>
        <taxon>Ascomycota</taxon>
        <taxon>Pezizomycotina</taxon>
        <taxon>Orbiliomycetes</taxon>
        <taxon>Orbiliales</taxon>
        <taxon>Orbiliaceae</taxon>
        <taxon>Dactylellina</taxon>
    </lineage>
</organism>
<reference evidence="2 3" key="1">
    <citation type="journal article" date="2013" name="PLoS Genet.">
        <title>Genomic mechanisms accounting for the adaptation to parasitism in nematode-trapping fungi.</title>
        <authorList>
            <person name="Meerupati T."/>
            <person name="Andersson K.M."/>
            <person name="Friman E."/>
            <person name="Kumar D."/>
            <person name="Tunlid A."/>
            <person name="Ahren D."/>
        </authorList>
    </citation>
    <scope>NUCLEOTIDE SEQUENCE [LARGE SCALE GENOMIC DNA]</scope>
    <source>
        <strain evidence="2 3">CBS 200.50</strain>
    </source>
</reference>
<dbReference type="HOGENOM" id="CLU_1938084_0_0_1"/>
<sequence>MHFVKHFLILALSLPLAFCAVIPLEGRGHDTKKAIESTGAHELYAATNHVDVTKRGHDAASKAQGGDVYDFPHIAVDKRGHDAAGSRIAGGSPELYAADHVSVEKRGHIDAAAPAVAHTEIYASDHINVG</sequence>
<gene>
    <name evidence="2" type="ORF">H072_4540</name>
</gene>
<proteinExistence type="predicted"/>
<keyword evidence="3" id="KW-1185">Reference proteome</keyword>
<dbReference type="AlphaFoldDB" id="S8C1R1"/>
<protein>
    <submittedName>
        <fullName evidence="2">Uncharacterized protein</fullName>
    </submittedName>
</protein>
<accession>S8C1R1</accession>
<feature type="signal peptide" evidence="1">
    <location>
        <begin position="1"/>
        <end position="19"/>
    </location>
</feature>
<feature type="chain" id="PRO_5004561599" evidence="1">
    <location>
        <begin position="20"/>
        <end position="130"/>
    </location>
</feature>
<evidence type="ECO:0000313" key="3">
    <source>
        <dbReference type="Proteomes" id="UP000015100"/>
    </source>
</evidence>
<evidence type="ECO:0000256" key="1">
    <source>
        <dbReference type="SAM" id="SignalP"/>
    </source>
</evidence>
<comment type="caution">
    <text evidence="2">The sequence shown here is derived from an EMBL/GenBank/DDBJ whole genome shotgun (WGS) entry which is preliminary data.</text>
</comment>
<dbReference type="EMBL" id="AQGS01000238">
    <property type="protein sequence ID" value="EPS41547.1"/>
    <property type="molecule type" value="Genomic_DNA"/>
</dbReference>
<reference evidence="3" key="2">
    <citation type="submission" date="2013-04" db="EMBL/GenBank/DDBJ databases">
        <title>Genomic mechanisms accounting for the adaptation to parasitism in nematode-trapping fungi.</title>
        <authorList>
            <person name="Ahren D.G."/>
        </authorList>
    </citation>
    <scope>NUCLEOTIDE SEQUENCE [LARGE SCALE GENOMIC DNA]</scope>
    <source>
        <strain evidence="3">CBS 200.50</strain>
    </source>
</reference>
<dbReference type="Proteomes" id="UP000015100">
    <property type="component" value="Unassembled WGS sequence"/>
</dbReference>